<feature type="compositionally biased region" description="Basic and acidic residues" evidence="1">
    <location>
        <begin position="1"/>
        <end position="12"/>
    </location>
</feature>
<name>A0ABR1K992_9AGAR</name>
<proteinExistence type="predicted"/>
<organism evidence="2 3">
    <name type="scientific">Marasmiellus scandens</name>
    <dbReference type="NCBI Taxonomy" id="2682957"/>
    <lineage>
        <taxon>Eukaryota</taxon>
        <taxon>Fungi</taxon>
        <taxon>Dikarya</taxon>
        <taxon>Basidiomycota</taxon>
        <taxon>Agaricomycotina</taxon>
        <taxon>Agaricomycetes</taxon>
        <taxon>Agaricomycetidae</taxon>
        <taxon>Agaricales</taxon>
        <taxon>Marasmiineae</taxon>
        <taxon>Omphalotaceae</taxon>
        <taxon>Marasmiellus</taxon>
    </lineage>
</organism>
<accession>A0ABR1K992</accession>
<dbReference type="Proteomes" id="UP001498398">
    <property type="component" value="Unassembled WGS sequence"/>
</dbReference>
<dbReference type="EMBL" id="JBANRG010000001">
    <property type="protein sequence ID" value="KAK7472021.1"/>
    <property type="molecule type" value="Genomic_DNA"/>
</dbReference>
<evidence type="ECO:0000256" key="1">
    <source>
        <dbReference type="SAM" id="MobiDB-lite"/>
    </source>
</evidence>
<protein>
    <submittedName>
        <fullName evidence="2">Uncharacterized protein</fullName>
    </submittedName>
</protein>
<sequence>MSDGPPAKHEESGSIGSSTLIIPNSNVKTQREKIEQIRCIIEDCSAFLDSLASDPPPQPILAKFFPESVHKEATEFIKLAEQNYCRLRDQVEYENLYWTTQEHVDTELMDRISDLLDNLGRTRPIFQTASNSIFPSVIRPPVSRPIKLFLTTQDALMRRKLEKKRDFEKHPAQIHLSVDTETRIDGELFHQLRPTASHMFPPESASPPGSEDIRAFLQTLAQNGFAESHSHLMSVFKNWETGSITSSTLITVLANVLESHPEVLETFQTVSARMVPSIKINIAVNTHGKISSVTLVLSNKDGLIIPISKELRGLVDEFSTATVITSSSGIRSLLASPNPEQSWNTLANMDERWMAAVIPLLQLELELATCASRIQQCSTLLRRVSRKNCCLPASFLLEDIEREGKNPISGGGFAVFTGFQWFDDMLRLTCTTDRTSGVVIYTIRLFV</sequence>
<gene>
    <name evidence="2" type="ORF">VKT23_000130</name>
</gene>
<feature type="region of interest" description="Disordered" evidence="1">
    <location>
        <begin position="1"/>
        <end position="22"/>
    </location>
</feature>
<evidence type="ECO:0000313" key="2">
    <source>
        <dbReference type="EMBL" id="KAK7472021.1"/>
    </source>
</evidence>
<comment type="caution">
    <text evidence="2">The sequence shown here is derived from an EMBL/GenBank/DDBJ whole genome shotgun (WGS) entry which is preliminary data.</text>
</comment>
<keyword evidence="3" id="KW-1185">Reference proteome</keyword>
<evidence type="ECO:0000313" key="3">
    <source>
        <dbReference type="Proteomes" id="UP001498398"/>
    </source>
</evidence>
<reference evidence="2 3" key="1">
    <citation type="submission" date="2024-01" db="EMBL/GenBank/DDBJ databases">
        <title>A draft genome for the cacao thread blight pathogen Marasmiellus scandens.</title>
        <authorList>
            <person name="Baruah I.K."/>
            <person name="Leung J."/>
            <person name="Bukari Y."/>
            <person name="Amoako-Attah I."/>
            <person name="Meinhardt L.W."/>
            <person name="Bailey B.A."/>
            <person name="Cohen S.P."/>
        </authorList>
    </citation>
    <scope>NUCLEOTIDE SEQUENCE [LARGE SCALE GENOMIC DNA]</scope>
    <source>
        <strain evidence="2 3">GH-19</strain>
    </source>
</reference>